<feature type="domain" description="N-acetyltransferase" evidence="3">
    <location>
        <begin position="4"/>
        <end position="142"/>
    </location>
</feature>
<accession>A0A1I5ALK0</accession>
<dbReference type="InterPro" id="IPR016181">
    <property type="entry name" value="Acyl_CoA_acyltransferase"/>
</dbReference>
<keyword evidence="5" id="KW-1185">Reference proteome</keyword>
<dbReference type="AlphaFoldDB" id="A0A1I5ALK0"/>
<evidence type="ECO:0000256" key="2">
    <source>
        <dbReference type="ARBA" id="ARBA00023315"/>
    </source>
</evidence>
<sequence>MNGCTLRIANWQNDSGALRAIREAVFIHEQGIPPELEWDEIDANCIHVLAMDSAGKPIGTARLSSDGSIGRMAVLKDWRGKGVGSALVQCLLGEARSRQIKQIGLNAQTYAVGFYLKFDFQPAGEEFLDAAIPHVRMVLRLSTDMVE</sequence>
<evidence type="ECO:0000313" key="5">
    <source>
        <dbReference type="Proteomes" id="UP000183107"/>
    </source>
</evidence>
<protein>
    <submittedName>
        <fullName evidence="4">Predicted N-acyltransferase, GNAT family</fullName>
    </submittedName>
</protein>
<evidence type="ECO:0000256" key="1">
    <source>
        <dbReference type="ARBA" id="ARBA00022679"/>
    </source>
</evidence>
<dbReference type="Pfam" id="PF13673">
    <property type="entry name" value="Acetyltransf_10"/>
    <property type="match status" value="1"/>
</dbReference>
<dbReference type="Proteomes" id="UP000183107">
    <property type="component" value="Unassembled WGS sequence"/>
</dbReference>
<proteinExistence type="predicted"/>
<dbReference type="CDD" id="cd04301">
    <property type="entry name" value="NAT_SF"/>
    <property type="match status" value="1"/>
</dbReference>
<dbReference type="Gene3D" id="3.40.630.30">
    <property type="match status" value="1"/>
</dbReference>
<dbReference type="InterPro" id="IPR000182">
    <property type="entry name" value="GNAT_dom"/>
</dbReference>
<evidence type="ECO:0000259" key="3">
    <source>
        <dbReference type="PROSITE" id="PS51186"/>
    </source>
</evidence>
<organism evidence="4 5">
    <name type="scientific">Nitrosospira briensis</name>
    <dbReference type="NCBI Taxonomy" id="35799"/>
    <lineage>
        <taxon>Bacteria</taxon>
        <taxon>Pseudomonadati</taxon>
        <taxon>Pseudomonadota</taxon>
        <taxon>Betaproteobacteria</taxon>
        <taxon>Nitrosomonadales</taxon>
        <taxon>Nitrosomonadaceae</taxon>
        <taxon>Nitrosospira</taxon>
    </lineage>
</organism>
<gene>
    <name evidence="4" type="ORF">SAMN05216386_1446</name>
</gene>
<evidence type="ECO:0000313" key="4">
    <source>
        <dbReference type="EMBL" id="SFN63354.1"/>
    </source>
</evidence>
<name>A0A1I5ALK0_9PROT</name>
<dbReference type="GO" id="GO:0016747">
    <property type="term" value="F:acyltransferase activity, transferring groups other than amino-acyl groups"/>
    <property type="evidence" value="ECO:0007669"/>
    <property type="project" value="InterPro"/>
</dbReference>
<dbReference type="EMBL" id="FOVJ01000002">
    <property type="protein sequence ID" value="SFN63354.1"/>
    <property type="molecule type" value="Genomic_DNA"/>
</dbReference>
<dbReference type="PANTHER" id="PTHR43877">
    <property type="entry name" value="AMINOALKYLPHOSPHONATE N-ACETYLTRANSFERASE-RELATED-RELATED"/>
    <property type="match status" value="1"/>
</dbReference>
<dbReference type="PROSITE" id="PS51186">
    <property type="entry name" value="GNAT"/>
    <property type="match status" value="1"/>
</dbReference>
<dbReference type="SUPFAM" id="SSF55729">
    <property type="entry name" value="Acyl-CoA N-acyltransferases (Nat)"/>
    <property type="match status" value="1"/>
</dbReference>
<dbReference type="InterPro" id="IPR050832">
    <property type="entry name" value="Bact_Acetyltransf"/>
</dbReference>
<keyword evidence="2 4" id="KW-0012">Acyltransferase</keyword>
<keyword evidence="1 4" id="KW-0808">Transferase</keyword>
<dbReference type="RefSeq" id="WP_074796118.1">
    <property type="nucleotide sequence ID" value="NZ_FOVJ01000002.1"/>
</dbReference>
<reference evidence="5" key="1">
    <citation type="submission" date="2016-10" db="EMBL/GenBank/DDBJ databases">
        <authorList>
            <person name="Varghese N."/>
        </authorList>
    </citation>
    <scope>NUCLEOTIDE SEQUENCE [LARGE SCALE GENOMIC DNA]</scope>
    <source>
        <strain evidence="5">Nsp8</strain>
    </source>
</reference>
<dbReference type="OrthoDB" id="9796171at2"/>